<evidence type="ECO:0000313" key="1">
    <source>
        <dbReference type="EMBL" id="GFN88304.1"/>
    </source>
</evidence>
<dbReference type="AlphaFoldDB" id="A0AAV3YZD4"/>
<sequence length="96" mass="11231">MSLMEFSLNLITSLVAQVAEERRRSLPAANSNVKQRLSHKENPHFLALISPHRKKYSAQHKDALHAVSLEKRGENMQEERRPDIYARHVKYHFVWG</sequence>
<accession>A0AAV3YZD4</accession>
<reference evidence="1 2" key="1">
    <citation type="journal article" date="2021" name="Elife">
        <title>Chloroplast acquisition without the gene transfer in kleptoplastic sea slugs, Plakobranchus ocellatus.</title>
        <authorList>
            <person name="Maeda T."/>
            <person name="Takahashi S."/>
            <person name="Yoshida T."/>
            <person name="Shimamura S."/>
            <person name="Takaki Y."/>
            <person name="Nagai Y."/>
            <person name="Toyoda A."/>
            <person name="Suzuki Y."/>
            <person name="Arimoto A."/>
            <person name="Ishii H."/>
            <person name="Satoh N."/>
            <person name="Nishiyama T."/>
            <person name="Hasebe M."/>
            <person name="Maruyama T."/>
            <person name="Minagawa J."/>
            <person name="Obokata J."/>
            <person name="Shigenobu S."/>
        </authorList>
    </citation>
    <scope>NUCLEOTIDE SEQUENCE [LARGE SCALE GENOMIC DNA]</scope>
</reference>
<comment type="caution">
    <text evidence="1">The sequence shown here is derived from an EMBL/GenBank/DDBJ whole genome shotgun (WGS) entry which is preliminary data.</text>
</comment>
<dbReference type="EMBL" id="BLXT01001848">
    <property type="protein sequence ID" value="GFN88304.1"/>
    <property type="molecule type" value="Genomic_DNA"/>
</dbReference>
<keyword evidence="2" id="KW-1185">Reference proteome</keyword>
<dbReference type="Proteomes" id="UP000735302">
    <property type="component" value="Unassembled WGS sequence"/>
</dbReference>
<organism evidence="1 2">
    <name type="scientific">Plakobranchus ocellatus</name>
    <dbReference type="NCBI Taxonomy" id="259542"/>
    <lineage>
        <taxon>Eukaryota</taxon>
        <taxon>Metazoa</taxon>
        <taxon>Spiralia</taxon>
        <taxon>Lophotrochozoa</taxon>
        <taxon>Mollusca</taxon>
        <taxon>Gastropoda</taxon>
        <taxon>Heterobranchia</taxon>
        <taxon>Euthyneura</taxon>
        <taxon>Panpulmonata</taxon>
        <taxon>Sacoglossa</taxon>
        <taxon>Placobranchoidea</taxon>
        <taxon>Plakobranchidae</taxon>
        <taxon>Plakobranchus</taxon>
    </lineage>
</organism>
<name>A0AAV3YZD4_9GAST</name>
<gene>
    <name evidence="1" type="ORF">PoB_001481000</name>
</gene>
<evidence type="ECO:0000313" key="2">
    <source>
        <dbReference type="Proteomes" id="UP000735302"/>
    </source>
</evidence>
<proteinExistence type="predicted"/>
<protein>
    <submittedName>
        <fullName evidence="1">Uncharacterized protein</fullName>
    </submittedName>
</protein>